<dbReference type="Pfam" id="PF16879">
    <property type="entry name" value="Sin3a_C"/>
    <property type="match status" value="1"/>
</dbReference>
<feature type="compositionally biased region" description="Polar residues" evidence="6">
    <location>
        <begin position="110"/>
        <end position="125"/>
    </location>
</feature>
<dbReference type="OrthoDB" id="10265969at2759"/>
<dbReference type="GO" id="GO:0000122">
    <property type="term" value="P:negative regulation of transcription by RNA polymerase II"/>
    <property type="evidence" value="ECO:0007669"/>
    <property type="project" value="TreeGrafter"/>
</dbReference>
<dbReference type="InterPro" id="IPR036600">
    <property type="entry name" value="PAH_sf"/>
</dbReference>
<feature type="region of interest" description="Disordered" evidence="6">
    <location>
        <begin position="329"/>
        <end position="446"/>
    </location>
</feature>
<dbReference type="AlphaFoldDB" id="A0A9P6EMJ4"/>
<evidence type="ECO:0000256" key="3">
    <source>
        <dbReference type="ARBA" id="ARBA00022737"/>
    </source>
</evidence>
<keyword evidence="2" id="KW-0678">Repressor</keyword>
<feature type="region of interest" description="Disordered" evidence="6">
    <location>
        <begin position="894"/>
        <end position="921"/>
    </location>
</feature>
<feature type="region of interest" description="Disordered" evidence="6">
    <location>
        <begin position="110"/>
        <end position="190"/>
    </location>
</feature>
<evidence type="ECO:0000256" key="4">
    <source>
        <dbReference type="ARBA" id="ARBA00023242"/>
    </source>
</evidence>
<evidence type="ECO:0000256" key="2">
    <source>
        <dbReference type="ARBA" id="ARBA00022491"/>
    </source>
</evidence>
<dbReference type="PANTHER" id="PTHR12346:SF0">
    <property type="entry name" value="SIN3A, ISOFORM G"/>
    <property type="match status" value="1"/>
</dbReference>
<evidence type="ECO:0000259" key="7">
    <source>
        <dbReference type="SMART" id="SM00761"/>
    </source>
</evidence>
<evidence type="ECO:0000256" key="6">
    <source>
        <dbReference type="SAM" id="MobiDB-lite"/>
    </source>
</evidence>
<keyword evidence="4 5" id="KW-0539">Nucleus</keyword>
<dbReference type="InterPro" id="IPR003822">
    <property type="entry name" value="PAH"/>
</dbReference>
<comment type="caution">
    <text evidence="8">The sequence shown here is derived from an EMBL/GenBank/DDBJ whole genome shotgun (WGS) entry which is preliminary data.</text>
</comment>
<keyword evidence="3" id="KW-0677">Repeat</keyword>
<dbReference type="PROSITE" id="PS51477">
    <property type="entry name" value="PAH"/>
    <property type="match status" value="2"/>
</dbReference>
<feature type="compositionally biased region" description="Low complexity" evidence="6">
    <location>
        <begin position="349"/>
        <end position="360"/>
    </location>
</feature>
<dbReference type="GO" id="GO:0033698">
    <property type="term" value="C:Rpd3L complex"/>
    <property type="evidence" value="ECO:0007669"/>
    <property type="project" value="UniProtKB-ARBA"/>
</dbReference>
<dbReference type="EMBL" id="MU157833">
    <property type="protein sequence ID" value="KAF9531885.1"/>
    <property type="molecule type" value="Genomic_DNA"/>
</dbReference>
<feature type="compositionally biased region" description="Low complexity" evidence="6">
    <location>
        <begin position="179"/>
        <end position="190"/>
    </location>
</feature>
<dbReference type="InterPro" id="IPR039774">
    <property type="entry name" value="Sin3-like"/>
</dbReference>
<organism evidence="8 9">
    <name type="scientific">Crepidotus variabilis</name>
    <dbReference type="NCBI Taxonomy" id="179855"/>
    <lineage>
        <taxon>Eukaryota</taxon>
        <taxon>Fungi</taxon>
        <taxon>Dikarya</taxon>
        <taxon>Basidiomycota</taxon>
        <taxon>Agaricomycotina</taxon>
        <taxon>Agaricomycetes</taxon>
        <taxon>Agaricomycetidae</taxon>
        <taxon>Agaricales</taxon>
        <taxon>Agaricineae</taxon>
        <taxon>Crepidotaceae</taxon>
        <taxon>Crepidotus</taxon>
    </lineage>
</organism>
<name>A0A9P6EMJ4_9AGAR</name>
<feature type="compositionally biased region" description="Low complexity" evidence="6">
    <location>
        <begin position="138"/>
        <end position="147"/>
    </location>
</feature>
<dbReference type="Gene3D" id="1.20.1160.11">
    <property type="entry name" value="Paired amphipathic helix"/>
    <property type="match status" value="3"/>
</dbReference>
<dbReference type="InterPro" id="IPR031693">
    <property type="entry name" value="Sin3_C"/>
</dbReference>
<feature type="region of interest" description="Disordered" evidence="6">
    <location>
        <begin position="841"/>
        <end position="873"/>
    </location>
</feature>
<dbReference type="SUPFAM" id="SSF47762">
    <property type="entry name" value="PAH2 domain"/>
    <property type="match status" value="3"/>
</dbReference>
<accession>A0A9P6EMJ4</accession>
<gene>
    <name evidence="8" type="ORF">CPB83DRAFT_760648</name>
</gene>
<evidence type="ECO:0000256" key="1">
    <source>
        <dbReference type="ARBA" id="ARBA00004123"/>
    </source>
</evidence>
<feature type="compositionally biased region" description="Pro residues" evidence="6">
    <location>
        <begin position="409"/>
        <end position="418"/>
    </location>
</feature>
<protein>
    <recommendedName>
        <fullName evidence="7">Histone deacetylase interacting domain-containing protein</fullName>
    </recommendedName>
</protein>
<dbReference type="Pfam" id="PF08295">
    <property type="entry name" value="Sin3_corepress"/>
    <property type="match status" value="1"/>
</dbReference>
<feature type="compositionally biased region" description="Pro residues" evidence="6">
    <location>
        <begin position="148"/>
        <end position="164"/>
    </location>
</feature>
<feature type="compositionally biased region" description="Polar residues" evidence="6">
    <location>
        <begin position="843"/>
        <end position="868"/>
    </location>
</feature>
<evidence type="ECO:0000313" key="9">
    <source>
        <dbReference type="Proteomes" id="UP000807306"/>
    </source>
</evidence>
<sequence>MSSSNQLANGAAQQHVQDVARPLNVTDALTYLDAVKNQFQDNPDVYNQFLDIMKDFKSQEIDTPGVIQRVSRLFHGNPALIEGFNTFLPVGYRIEVDLLDPTKITVTTPLGTTTQSTNTHLNLSRLTRDVPGPPAVQQPPSSVLQPSSHPPTPSQHPLLPPPQHLTPVPVYPTSTPLMPTAVGPGAPGALPGSRSMTPHGYHPMGHGPGQPYMEPMYSPGPTHQMAAAEHLHNLNGQKPPSSPSATQVEKQPREFNHAIQYLNKIKARYSEDPNTYKQFLDILQTYHKEQKHSHDVYVQVQMLFADAPDLLSEFKNFLPEAVPISAGGTAPIPIMPQPGAGPSTWQGESPPSSQKKPQPSNKRKKPQKVEKESTPVPAPRPVASSSRQTKRVKQHHNQEAEPPGFSPYHQPPSPPPIPAYTQNQTQHPSHPPLPHSSSGTGAEFQSNPSAGKLLFFDKAKKHLENREVYEEFLKFLDLFSRDILDLTTLVERSKVFFGDGELMTAFKDLVGWDDRDNLEKGPPGSIRTGPSEIPAALPPDDGEGPSYRRLPPSDALLACSGRDEMCRSVLNDDWISHPTWASEEAVFVVNKKTPFEEALHKSEEERHEYHVQIEALTRTIAVFEPINSRIDEMTNEERASFRLKADLGGSGMTIYHKIIKKIYGRDMGAEVIQALQDCPSVAVPVVVNRLKTKHEEWKRAQRDWSRTWREVDHKNFYKSLDYQGINFKQNDKKSITTKYFVMDIQDAKKAQMRKWERRGKKLFTDGGPGHQLEFSFKNTTVLQDAMKMVFAFLERAHASYSSLERRGIEKFLRSFVPVMCMTSEPEFNGGLQLELSGMEDDVSVTSEVGQKGTSGRKSAGTPQSQSLGSGIGVPANDLRRKLLKTAREKLNTTDAAWKKEGSGAQSPTGGNGSPGALKGDEEPHFHDVWVKEASLLTSPESFIFSADKEKPFFANTTFYTLFRLLELLYSRLLLCHQIGAKYAAEKHASLLNNPVAVDLGLDDPNGPATVLAQTIEHLEKPLAEDTNVVYLYLLTACEKLFDNELDQPTFEEHMRWFFGTRAYTLFTLDKLITALIKQVQTILGDNKCLELWSLLKSAQSSRNISSQDIIRYRREAERHVGPDDHLYRLQWIRETRCMRIWLYGSKEASSQTDGSSTARWREYVSTYVMNHPTEWLPEPKKETSPVFLRRCVRMAEEGTAPLVKDRMRIRICLPTYKLMYEAGSEDFIVHDWGKDEEDMSVRARKREEERRRHHWLR</sequence>
<dbReference type="FunFam" id="1.20.1160.11:FF:000001">
    <property type="entry name" value="Paired amphipathic helix protein Sin3"/>
    <property type="match status" value="1"/>
</dbReference>
<evidence type="ECO:0000313" key="8">
    <source>
        <dbReference type="EMBL" id="KAF9531885.1"/>
    </source>
</evidence>
<feature type="domain" description="Histone deacetylase interacting" evidence="7">
    <location>
        <begin position="541"/>
        <end position="640"/>
    </location>
</feature>
<dbReference type="Proteomes" id="UP000807306">
    <property type="component" value="Unassembled WGS sequence"/>
</dbReference>
<dbReference type="SMART" id="SM00761">
    <property type="entry name" value="HDAC_interact"/>
    <property type="match status" value="1"/>
</dbReference>
<dbReference type="GO" id="GO:0010628">
    <property type="term" value="P:positive regulation of gene expression"/>
    <property type="evidence" value="ECO:0007669"/>
    <property type="project" value="UniProtKB-ARBA"/>
</dbReference>
<dbReference type="GO" id="GO:0003714">
    <property type="term" value="F:transcription corepressor activity"/>
    <property type="evidence" value="ECO:0007669"/>
    <property type="project" value="InterPro"/>
</dbReference>
<dbReference type="FunFam" id="1.20.1160.11:FF:000003">
    <property type="entry name" value="Paired amphipathic helix SIN3-like protein"/>
    <property type="match status" value="1"/>
</dbReference>
<keyword evidence="9" id="KW-1185">Reference proteome</keyword>
<evidence type="ECO:0000256" key="5">
    <source>
        <dbReference type="PROSITE-ProRule" id="PRU00810"/>
    </source>
</evidence>
<reference evidence="8" key="1">
    <citation type="submission" date="2020-11" db="EMBL/GenBank/DDBJ databases">
        <authorList>
            <consortium name="DOE Joint Genome Institute"/>
            <person name="Ahrendt S."/>
            <person name="Riley R."/>
            <person name="Andreopoulos W."/>
            <person name="Labutti K."/>
            <person name="Pangilinan J."/>
            <person name="Ruiz-Duenas F.J."/>
            <person name="Barrasa J.M."/>
            <person name="Sanchez-Garcia M."/>
            <person name="Camarero S."/>
            <person name="Miyauchi S."/>
            <person name="Serrano A."/>
            <person name="Linde D."/>
            <person name="Babiker R."/>
            <person name="Drula E."/>
            <person name="Ayuso-Fernandez I."/>
            <person name="Pacheco R."/>
            <person name="Padilla G."/>
            <person name="Ferreira P."/>
            <person name="Barriuso J."/>
            <person name="Kellner H."/>
            <person name="Castanera R."/>
            <person name="Alfaro M."/>
            <person name="Ramirez L."/>
            <person name="Pisabarro A.G."/>
            <person name="Kuo A."/>
            <person name="Tritt A."/>
            <person name="Lipzen A."/>
            <person name="He G."/>
            <person name="Yan M."/>
            <person name="Ng V."/>
            <person name="Cullen D."/>
            <person name="Martin F."/>
            <person name="Rosso M.-N."/>
            <person name="Henrissat B."/>
            <person name="Hibbett D."/>
            <person name="Martinez A.T."/>
            <person name="Grigoriev I.V."/>
        </authorList>
    </citation>
    <scope>NUCLEOTIDE SEQUENCE</scope>
    <source>
        <strain evidence="8">CBS 506.95</strain>
    </source>
</reference>
<comment type="subcellular location">
    <subcellularLocation>
        <location evidence="1 5">Nucleus</location>
    </subcellularLocation>
</comment>
<proteinExistence type="predicted"/>
<dbReference type="PANTHER" id="PTHR12346">
    <property type="entry name" value="SIN3B-RELATED"/>
    <property type="match status" value="1"/>
</dbReference>
<dbReference type="Pfam" id="PF02671">
    <property type="entry name" value="PAH"/>
    <property type="match status" value="3"/>
</dbReference>
<feature type="region of interest" description="Disordered" evidence="6">
    <location>
        <begin position="517"/>
        <end position="550"/>
    </location>
</feature>
<dbReference type="InterPro" id="IPR013194">
    <property type="entry name" value="HDAC_interact_dom"/>
</dbReference>